<dbReference type="RefSeq" id="WP_249601346.1">
    <property type="nucleotide sequence ID" value="NZ_JAKHSK010000010.1"/>
</dbReference>
<dbReference type="Proteomes" id="UP001139521">
    <property type="component" value="Unassembled WGS sequence"/>
</dbReference>
<sequence length="980" mass="111296">MKSKIGSKGLIYVFLFFLVSITVLGQEVPDITPTSPNAATLGEYGNTPVSLAIGTPNISILIWNIKGSKLSLPISVSYRASGIKIEDQGSNIGLGWALNAGGVITRSIKGLPENGINSYTNKISPKRPESLPFNMNPDLLDLSIVTEISSEYSTTDTEPDLFFYNFGNYSGKFVFDENGAARIMPDSQFKLEYTTNPEADIVITDLDGIKYYFDDTESIGLNNISWYLTKIVSADGSEEISFEYALEKFTYWYPARSIAYVDARLTIEENINAVNVQQRALRLTKINTNFGVSLEFKAEQERSDYNLSSASSANKAKAITGIEIKYEGHLKKKVLFDQEFIETNKPLSTSNYLWKFHDMSWANKRMYLKSIKEINTINVDEKKHVFEYWGRLSNGKDSLANKMSYAQDHWGYYNGENYNSSLRPAFSGSVPHGLNVTLSQKMVSGADRSASFPWSRCGTLKSITYPTGGKSTFNYEAHIGDHAHADDVEVGGLRISEIVERDFSGDILKTKKYEYKNGFIVDYPNYTNYDAIFVFPNFDNDLGNFYLYNSNFNHTDPIGNHKQYKVMIHSGSVFGLGSTNGYHISYREVKEIEVGNGFILNVYNGANESRSGDFTDTYYEYDPVSVNNMRQRYSWRIAWQEEGIRKGSNFPRSRGGWPYAPRTDYSWKRGLLQEQYFYKEGESIPIKSIINDYSYKNLIPVYGLIWQKENIDSYTENPSTAWSVFFYGNYKIQYGVANLTKQTITQDGVTVVRDYDYNDKNQIASTTITNSDGKVMVTETKYPNDFAVSNNVYKKMETANILSPVIEEKIRTHNAAVSTTRTNYKDWGNAVYQPERIQSSKGTGVWQDRIVFEDYYANGKIKEVSKAGGAHIVYLWGYHGQYPIAKIENTTKATLENELGLLKNVDESDLPAINNLRSNSAFKDAMITTYEYEPLVGMTVMTDPRGRTTTYHYDDFGRLEMVKDHEGKLVEEYEYHYKGE</sequence>
<dbReference type="InterPro" id="IPR031325">
    <property type="entry name" value="RHS_repeat"/>
</dbReference>
<proteinExistence type="predicted"/>
<gene>
    <name evidence="1" type="ORF">L1967_09110</name>
</gene>
<organism evidence="1 2">
    <name type="scientific">Zunongwangia pacifica</name>
    <dbReference type="NCBI Taxonomy" id="2911062"/>
    <lineage>
        <taxon>Bacteria</taxon>
        <taxon>Pseudomonadati</taxon>
        <taxon>Bacteroidota</taxon>
        <taxon>Flavobacteriia</taxon>
        <taxon>Flavobacteriales</taxon>
        <taxon>Flavobacteriaceae</taxon>
        <taxon>Zunongwangia</taxon>
    </lineage>
</organism>
<protein>
    <submittedName>
        <fullName evidence="1">RHS repeat protein</fullName>
    </submittedName>
</protein>
<dbReference type="Pfam" id="PF05593">
    <property type="entry name" value="RHS_repeat"/>
    <property type="match status" value="1"/>
</dbReference>
<dbReference type="EMBL" id="JAKHSK010000010">
    <property type="protein sequence ID" value="MCL6218453.1"/>
    <property type="molecule type" value="Genomic_DNA"/>
</dbReference>
<dbReference type="AlphaFoldDB" id="A0A9X1ZVF2"/>
<reference evidence="1" key="1">
    <citation type="submission" date="2022-01" db="EMBL/GenBank/DDBJ databases">
        <title>Genome sequencing of Zunongwangia sp. M21534 genome.</title>
        <authorList>
            <person name="Chen Y."/>
            <person name="Dong C."/>
            <person name="Shao Z."/>
        </authorList>
    </citation>
    <scope>NUCLEOTIDE SEQUENCE</scope>
    <source>
        <strain evidence="1">MCCC M21534</strain>
    </source>
</reference>
<dbReference type="Gene3D" id="2.180.10.10">
    <property type="entry name" value="RHS repeat-associated core"/>
    <property type="match status" value="1"/>
</dbReference>
<evidence type="ECO:0000313" key="2">
    <source>
        <dbReference type="Proteomes" id="UP001139521"/>
    </source>
</evidence>
<keyword evidence="2" id="KW-1185">Reference proteome</keyword>
<evidence type="ECO:0000313" key="1">
    <source>
        <dbReference type="EMBL" id="MCL6218453.1"/>
    </source>
</evidence>
<name>A0A9X1ZVF2_9FLAO</name>
<comment type="caution">
    <text evidence="1">The sequence shown here is derived from an EMBL/GenBank/DDBJ whole genome shotgun (WGS) entry which is preliminary data.</text>
</comment>
<accession>A0A9X1ZVF2</accession>